<proteinExistence type="predicted"/>
<keyword evidence="1" id="KW-0614">Plasmid</keyword>
<geneLocation type="plasmid" evidence="1 2">
    <name>pBIND01</name>
</geneLocation>
<name>B2IL97_BEII9</name>
<protein>
    <submittedName>
        <fullName evidence="1">Uncharacterized protein</fullName>
    </submittedName>
</protein>
<evidence type="ECO:0000313" key="2">
    <source>
        <dbReference type="Proteomes" id="UP000001695"/>
    </source>
</evidence>
<dbReference type="EMBL" id="CP001017">
    <property type="protein sequence ID" value="ACB97297.1"/>
    <property type="molecule type" value="Genomic_DNA"/>
</dbReference>
<sequence length="106" mass="11673">MTTALMPSATANDNLHDRHSIAFVRLPEGTSLQPTWRSNQSSLTDTYVFVEPHDGSGAIEGLVISGDQDADGDWILETAFTVLVTSDNHLDELLCVYPWNCHVETL</sequence>
<organism evidence="1 2">
    <name type="scientific">Beijerinckia indica subsp. indica (strain ATCC 9039 / DSM 1715 / NCIMB 8712)</name>
    <dbReference type="NCBI Taxonomy" id="395963"/>
    <lineage>
        <taxon>Bacteria</taxon>
        <taxon>Pseudomonadati</taxon>
        <taxon>Pseudomonadota</taxon>
        <taxon>Alphaproteobacteria</taxon>
        <taxon>Hyphomicrobiales</taxon>
        <taxon>Beijerinckiaceae</taxon>
        <taxon>Beijerinckia</taxon>
    </lineage>
</organism>
<keyword evidence="2" id="KW-1185">Reference proteome</keyword>
<dbReference type="OrthoDB" id="7274748at2"/>
<accession>B2IL97</accession>
<evidence type="ECO:0000313" key="1">
    <source>
        <dbReference type="EMBL" id="ACB97297.1"/>
    </source>
</evidence>
<dbReference type="AlphaFoldDB" id="B2IL97"/>
<gene>
    <name evidence="1" type="ordered locus">Bind_3747</name>
</gene>
<dbReference type="KEGG" id="bid:Bind_3747"/>
<dbReference type="RefSeq" id="WP_012382910.1">
    <property type="nucleotide sequence ID" value="NC_010580.1"/>
</dbReference>
<dbReference type="HOGENOM" id="CLU_2217879_0_0_5"/>
<dbReference type="Proteomes" id="UP000001695">
    <property type="component" value="Plasmid pBIND01"/>
</dbReference>
<reference evidence="1 2" key="1">
    <citation type="submission" date="2008-03" db="EMBL/GenBank/DDBJ databases">
        <title>Complete sequence of plasmid1 of Beijerinckia indica subsp. indica ATCC 9039.</title>
        <authorList>
            <consortium name="US DOE Joint Genome Institute"/>
            <person name="Copeland A."/>
            <person name="Lucas S."/>
            <person name="Lapidus A."/>
            <person name="Glavina del Rio T."/>
            <person name="Dalin E."/>
            <person name="Tice H."/>
            <person name="Bruce D."/>
            <person name="Goodwin L."/>
            <person name="Pitluck S."/>
            <person name="LaButti K."/>
            <person name="Schmutz J."/>
            <person name="Larimer F."/>
            <person name="Land M."/>
            <person name="Hauser L."/>
            <person name="Kyrpides N."/>
            <person name="Mikhailova N."/>
            <person name="Dunfield P.F."/>
            <person name="Dedysh S.N."/>
            <person name="Liesack W."/>
            <person name="Saw J.H."/>
            <person name="Alam M."/>
            <person name="Chen Y."/>
            <person name="Murrell J.C."/>
            <person name="Richardson P."/>
        </authorList>
    </citation>
    <scope>NUCLEOTIDE SEQUENCE [LARGE SCALE GENOMIC DNA]</scope>
    <source>
        <strain evidence="2">ATCC 9039 / DSM 1715 / NCIMB 8712</strain>
        <plasmid evidence="1 2">pBIND01</plasmid>
    </source>
</reference>